<dbReference type="NCBIfam" id="NF006592">
    <property type="entry name" value="PRK09125.1"/>
    <property type="match status" value="1"/>
</dbReference>
<feature type="domain" description="ATP-dependent DNA ligase family profile" evidence="7">
    <location>
        <begin position="143"/>
        <end position="244"/>
    </location>
</feature>
<protein>
    <submittedName>
        <fullName evidence="8">DNA ligase</fullName>
    </submittedName>
</protein>
<dbReference type="EMBL" id="MCBT01000006">
    <property type="protein sequence ID" value="OEG75512.1"/>
    <property type="molecule type" value="Genomic_DNA"/>
</dbReference>
<organism evidence="8 9">
    <name type="scientific">Shewanella colwelliana</name>
    <name type="common">Alteromonas colwelliana</name>
    <dbReference type="NCBI Taxonomy" id="23"/>
    <lineage>
        <taxon>Bacteria</taxon>
        <taxon>Pseudomonadati</taxon>
        <taxon>Pseudomonadota</taxon>
        <taxon>Gammaproteobacteria</taxon>
        <taxon>Alteromonadales</taxon>
        <taxon>Shewanellaceae</taxon>
        <taxon>Shewanella</taxon>
    </lineage>
</organism>
<accession>A0A1E5IY47</accession>
<dbReference type="InterPro" id="IPR012310">
    <property type="entry name" value="DNA_ligase_ATP-dep_cent"/>
</dbReference>
<dbReference type="Pfam" id="PF01068">
    <property type="entry name" value="DNA_ligase_A_M"/>
    <property type="match status" value="1"/>
</dbReference>
<dbReference type="AlphaFoldDB" id="A0A1E5IY47"/>
<dbReference type="GO" id="GO:0005524">
    <property type="term" value="F:ATP binding"/>
    <property type="evidence" value="ECO:0007669"/>
    <property type="project" value="InterPro"/>
</dbReference>
<dbReference type="PROSITE" id="PS50160">
    <property type="entry name" value="DNA_LIGASE_A3"/>
    <property type="match status" value="1"/>
</dbReference>
<dbReference type="CDD" id="cd08041">
    <property type="entry name" value="OBF_kDNA_ligase_like"/>
    <property type="match status" value="1"/>
</dbReference>
<dbReference type="InterPro" id="IPR029319">
    <property type="entry name" value="DNA_ligase_OB"/>
</dbReference>
<dbReference type="CDD" id="cd07896">
    <property type="entry name" value="Adenylation_kDNA_ligase_like"/>
    <property type="match status" value="1"/>
</dbReference>
<keyword evidence="4" id="KW-0227">DNA damage</keyword>
<evidence type="ECO:0000256" key="4">
    <source>
        <dbReference type="ARBA" id="ARBA00022763"/>
    </source>
</evidence>
<dbReference type="Proteomes" id="UP000095230">
    <property type="component" value="Unassembled WGS sequence"/>
</dbReference>
<dbReference type="SUPFAM" id="SSF56091">
    <property type="entry name" value="DNA ligase/mRNA capping enzyme, catalytic domain"/>
    <property type="match status" value="1"/>
</dbReference>
<proteinExistence type="predicted"/>
<dbReference type="InterPro" id="IPR012340">
    <property type="entry name" value="NA-bd_OB-fold"/>
</dbReference>
<evidence type="ECO:0000256" key="1">
    <source>
        <dbReference type="ARBA" id="ARBA00001968"/>
    </source>
</evidence>
<dbReference type="PANTHER" id="PTHR47810:SF1">
    <property type="entry name" value="DNA LIGASE B"/>
    <property type="match status" value="1"/>
</dbReference>
<dbReference type="Gene3D" id="3.30.1490.70">
    <property type="match status" value="1"/>
</dbReference>
<dbReference type="GO" id="GO:0006260">
    <property type="term" value="P:DNA replication"/>
    <property type="evidence" value="ECO:0007669"/>
    <property type="project" value="UniProtKB-KW"/>
</dbReference>
<evidence type="ECO:0000313" key="8">
    <source>
        <dbReference type="EMBL" id="OEG75512.1"/>
    </source>
</evidence>
<dbReference type="GO" id="GO:0003910">
    <property type="term" value="F:DNA ligase (ATP) activity"/>
    <property type="evidence" value="ECO:0007669"/>
    <property type="project" value="UniProtKB-EC"/>
</dbReference>
<comment type="caution">
    <text evidence="8">The sequence shown here is derived from an EMBL/GenBank/DDBJ whole genome shotgun (WGS) entry which is preliminary data.</text>
</comment>
<dbReference type="Gene3D" id="2.40.50.140">
    <property type="entry name" value="Nucleic acid-binding proteins"/>
    <property type="match status" value="1"/>
</dbReference>
<dbReference type="GO" id="GO:0006310">
    <property type="term" value="P:DNA recombination"/>
    <property type="evidence" value="ECO:0007669"/>
    <property type="project" value="InterPro"/>
</dbReference>
<dbReference type="PANTHER" id="PTHR47810">
    <property type="entry name" value="DNA LIGASE"/>
    <property type="match status" value="1"/>
</dbReference>
<evidence type="ECO:0000256" key="2">
    <source>
        <dbReference type="ARBA" id="ARBA00022598"/>
    </source>
</evidence>
<comment type="catalytic activity">
    <reaction evidence="6">
        <text>ATP + (deoxyribonucleotide)n-3'-hydroxyl + 5'-phospho-(deoxyribonucleotide)m = (deoxyribonucleotide)n+m + AMP + diphosphate.</text>
        <dbReference type="EC" id="6.5.1.1"/>
    </reaction>
</comment>
<dbReference type="STRING" id="23.BEL05_14650"/>
<dbReference type="SUPFAM" id="SSF50249">
    <property type="entry name" value="Nucleic acid-binding proteins"/>
    <property type="match status" value="1"/>
</dbReference>
<name>A0A1E5IY47_SHECO</name>
<evidence type="ECO:0000256" key="5">
    <source>
        <dbReference type="ARBA" id="ARBA00023204"/>
    </source>
</evidence>
<dbReference type="Pfam" id="PF14743">
    <property type="entry name" value="DNA_ligase_OB_2"/>
    <property type="match status" value="1"/>
</dbReference>
<keyword evidence="2 8" id="KW-0436">Ligase</keyword>
<evidence type="ECO:0000259" key="7">
    <source>
        <dbReference type="PROSITE" id="PS50160"/>
    </source>
</evidence>
<comment type="cofactor">
    <cofactor evidence="1">
        <name>a divalent metal cation</name>
        <dbReference type="ChEBI" id="CHEBI:60240"/>
    </cofactor>
</comment>
<sequence length="294" mass="33243">MSMLLMEEPMKILSSIFVVLLTSCLMFSAKTFSESPSVKKPSLQHAAASSPQLPVSQYLASEKLDGVRGRWTGRRMLTRSGREVALPKWFTQEFPSSALDGELWIARGKFDAVSALVRHHSPDQERWRAVKFMVFDLPHSALPFERRYQLLLQKYANLSPYLKIVEQRSYDSMALLDEQLSALVKQGAEGMMLHRKTAYYSVGRTMDLVKLKPYEDAEAIVVAHLPGKGKYFGMLGALQVKTDDGRIFKLGSGLSDEQRLHPPEIGSTVTYKYYGLTKTGLPRFATFLRVRLTQ</sequence>
<dbReference type="Gene3D" id="3.30.470.30">
    <property type="entry name" value="DNA ligase/mRNA capping enzyme"/>
    <property type="match status" value="1"/>
</dbReference>
<evidence type="ECO:0000256" key="6">
    <source>
        <dbReference type="ARBA" id="ARBA00034003"/>
    </source>
</evidence>
<dbReference type="InterPro" id="IPR050326">
    <property type="entry name" value="NAD_dep_DNA_ligaseB"/>
</dbReference>
<keyword evidence="3" id="KW-0235">DNA replication</keyword>
<keyword evidence="5" id="KW-0234">DNA repair</keyword>
<reference evidence="8 9" key="1">
    <citation type="submission" date="2016-07" db="EMBL/GenBank/DDBJ databases">
        <title>Whole-genome of two Shewanella species isolated from a digestive organ of sea cucumber Apostichopus japonicus Selenka 1867.</title>
        <authorList>
            <person name="Hong H.-H."/>
            <person name="Choi H."/>
            <person name="Cheon S."/>
            <person name="Oh J.-S."/>
            <person name="Lee H.-G."/>
            <person name="Park C."/>
        </authorList>
    </citation>
    <scope>NUCLEOTIDE SEQUENCE [LARGE SCALE GENOMIC DNA]</scope>
    <source>
        <strain evidence="8 9">CSB03KR</strain>
    </source>
</reference>
<gene>
    <name evidence="8" type="ORF">BEL05_14650</name>
</gene>
<dbReference type="GO" id="GO:0006281">
    <property type="term" value="P:DNA repair"/>
    <property type="evidence" value="ECO:0007669"/>
    <property type="project" value="UniProtKB-KW"/>
</dbReference>
<evidence type="ECO:0000256" key="3">
    <source>
        <dbReference type="ARBA" id="ARBA00022705"/>
    </source>
</evidence>
<evidence type="ECO:0000313" key="9">
    <source>
        <dbReference type="Proteomes" id="UP000095230"/>
    </source>
</evidence>